<protein>
    <submittedName>
        <fullName evidence="2">Uncharacterized protein</fullName>
    </submittedName>
</protein>
<organism evidence="2 3">
    <name type="scientific">Nitzschia inconspicua</name>
    <dbReference type="NCBI Taxonomy" id="303405"/>
    <lineage>
        <taxon>Eukaryota</taxon>
        <taxon>Sar</taxon>
        <taxon>Stramenopiles</taxon>
        <taxon>Ochrophyta</taxon>
        <taxon>Bacillariophyta</taxon>
        <taxon>Bacillariophyceae</taxon>
        <taxon>Bacillariophycidae</taxon>
        <taxon>Bacillariales</taxon>
        <taxon>Bacillariaceae</taxon>
        <taxon>Nitzschia</taxon>
    </lineage>
</organism>
<proteinExistence type="predicted"/>
<accession>A0A9K3LVY1</accession>
<keyword evidence="3" id="KW-1185">Reference proteome</keyword>
<evidence type="ECO:0000313" key="2">
    <source>
        <dbReference type="EMBL" id="KAG7369082.1"/>
    </source>
</evidence>
<comment type="caution">
    <text evidence="2">The sequence shown here is derived from an EMBL/GenBank/DDBJ whole genome shotgun (WGS) entry which is preliminary data.</text>
</comment>
<dbReference type="OrthoDB" id="57089at2759"/>
<dbReference type="AlphaFoldDB" id="A0A9K3LVY1"/>
<feature type="region of interest" description="Disordered" evidence="1">
    <location>
        <begin position="1"/>
        <end position="21"/>
    </location>
</feature>
<evidence type="ECO:0000256" key="1">
    <source>
        <dbReference type="SAM" id="MobiDB-lite"/>
    </source>
</evidence>
<evidence type="ECO:0000313" key="3">
    <source>
        <dbReference type="Proteomes" id="UP000693970"/>
    </source>
</evidence>
<feature type="compositionally biased region" description="Basic and acidic residues" evidence="1">
    <location>
        <begin position="1"/>
        <end position="10"/>
    </location>
</feature>
<sequence>MNHTNADDLHGPSVLISGVDTDSDDEFEDASALDGLRPMVSNLQAVLEAATITDLQAALEAASLTAPSAPSDLLAPTPATIITTAEFDVGAPLRVRSVPITAPPKSGYVQITSAARLQQTGTELLKTNAYIVADSAPQLFSLMDLHTPNLDSLVDLHANLEVVSRHFLQYDLYEVFRLVKPLPAPPPAFFTDMSATPSTVSAHLASDRPDLFAQYGALQITDVLASNAWFRTWSADPWICPNLDLSATYLYARMAPDLRTILRAKHDSFPSAQQGGPLLLYLLIHQVVAANESVGRVLVDRLNTVTISSYPGEDITKVVAHLRALVRSLKAIRRRDASGLEISFVPSDLTKRIYKILATASCPTFTSYFANRFTEERNAELFDVARTYVWTEADLLLSAAERLYQDLLTNGDWLGTKQHHATFPVFTSPTDAAAFLTRLHCHNCDGPHLLRSCPLPRDEARISANRKRMDKTRKLARKNTPASAPASTTASPAAPASAPATPARRTKWPPRPKRGESTDAIIDGRPHFFHFKKGRWVPSTRSASASVAPPTATAAPVPSVNIAAPSAPVSVITSAPTVAPSAPTVAVAAVAPEPDDSTLAARRLHAQMLIAKFQEDFQKLGF</sequence>
<reference evidence="2" key="2">
    <citation type="submission" date="2021-04" db="EMBL/GenBank/DDBJ databases">
        <authorList>
            <person name="Podell S."/>
        </authorList>
    </citation>
    <scope>NUCLEOTIDE SEQUENCE</scope>
    <source>
        <strain evidence="2">Hildebrandi</strain>
    </source>
</reference>
<gene>
    <name evidence="2" type="ORF">IV203_031825</name>
</gene>
<name>A0A9K3LVY1_9STRA</name>
<dbReference type="EMBL" id="JAGRRH010000006">
    <property type="protein sequence ID" value="KAG7369082.1"/>
    <property type="molecule type" value="Genomic_DNA"/>
</dbReference>
<feature type="compositionally biased region" description="Low complexity" evidence="1">
    <location>
        <begin position="480"/>
        <end position="503"/>
    </location>
</feature>
<dbReference type="Proteomes" id="UP000693970">
    <property type="component" value="Unassembled WGS sequence"/>
</dbReference>
<feature type="compositionally biased region" description="Basic residues" evidence="1">
    <location>
        <begin position="464"/>
        <end position="477"/>
    </location>
</feature>
<feature type="region of interest" description="Disordered" evidence="1">
    <location>
        <begin position="461"/>
        <end position="520"/>
    </location>
</feature>
<reference evidence="2" key="1">
    <citation type="journal article" date="2021" name="Sci. Rep.">
        <title>Diploid genomic architecture of Nitzschia inconspicua, an elite biomass production diatom.</title>
        <authorList>
            <person name="Oliver A."/>
            <person name="Podell S."/>
            <person name="Pinowska A."/>
            <person name="Traller J.C."/>
            <person name="Smith S.R."/>
            <person name="McClure R."/>
            <person name="Beliaev A."/>
            <person name="Bohutskyi P."/>
            <person name="Hill E.A."/>
            <person name="Rabines A."/>
            <person name="Zheng H."/>
            <person name="Allen L.Z."/>
            <person name="Kuo A."/>
            <person name="Grigoriev I.V."/>
            <person name="Allen A.E."/>
            <person name="Hazlebeck D."/>
            <person name="Allen E.E."/>
        </authorList>
    </citation>
    <scope>NUCLEOTIDE SEQUENCE</scope>
    <source>
        <strain evidence="2">Hildebrandi</strain>
    </source>
</reference>